<keyword evidence="2" id="KW-0560">Oxidoreductase</keyword>
<dbReference type="Proteomes" id="UP000032360">
    <property type="component" value="Unassembled WGS sequence"/>
</dbReference>
<dbReference type="GO" id="GO:0004316">
    <property type="term" value="F:3-oxoacyl-[acyl-carrier-protein] reductase (NADPH) activity"/>
    <property type="evidence" value="ECO:0007669"/>
    <property type="project" value="UniProtKB-EC"/>
</dbReference>
<name>A0A0D8HK10_9ACTN</name>
<dbReference type="AlphaFoldDB" id="A0A0D8HK10"/>
<dbReference type="EC" id="1.1.1.100" evidence="2"/>
<keyword evidence="3" id="KW-1185">Reference proteome</keyword>
<evidence type="ECO:0000313" key="2">
    <source>
        <dbReference type="EMBL" id="KJF18273.1"/>
    </source>
</evidence>
<dbReference type="STRING" id="1280514.AXFE_08400"/>
<dbReference type="PANTHER" id="PTHR42879:SF6">
    <property type="entry name" value="NADPH-DEPENDENT REDUCTASE BACG"/>
    <property type="match status" value="1"/>
</dbReference>
<organism evidence="2 3">
    <name type="scientific">Acidithrix ferrooxidans</name>
    <dbReference type="NCBI Taxonomy" id="1280514"/>
    <lineage>
        <taxon>Bacteria</taxon>
        <taxon>Bacillati</taxon>
        <taxon>Actinomycetota</taxon>
        <taxon>Acidimicrobiia</taxon>
        <taxon>Acidimicrobiales</taxon>
        <taxon>Acidimicrobiaceae</taxon>
        <taxon>Acidithrix</taxon>
    </lineage>
</organism>
<dbReference type="SUPFAM" id="SSF51735">
    <property type="entry name" value="NAD(P)-binding Rossmann-fold domains"/>
    <property type="match status" value="1"/>
</dbReference>
<evidence type="ECO:0000313" key="3">
    <source>
        <dbReference type="Proteomes" id="UP000032360"/>
    </source>
</evidence>
<dbReference type="InterPro" id="IPR002347">
    <property type="entry name" value="SDR_fam"/>
</dbReference>
<comment type="caution">
    <text evidence="2">The sequence shown here is derived from an EMBL/GenBank/DDBJ whole genome shotgun (WGS) entry which is preliminary data.</text>
</comment>
<dbReference type="OrthoDB" id="9804774at2"/>
<evidence type="ECO:0000256" key="1">
    <source>
        <dbReference type="ARBA" id="ARBA00006484"/>
    </source>
</evidence>
<dbReference type="PRINTS" id="PR00081">
    <property type="entry name" value="GDHRDH"/>
</dbReference>
<dbReference type="EMBL" id="JXYS01000020">
    <property type="protein sequence ID" value="KJF18273.1"/>
    <property type="molecule type" value="Genomic_DNA"/>
</dbReference>
<accession>A0A0D8HK10</accession>
<dbReference type="PATRIC" id="fig|1280514.3.peg.1101"/>
<reference evidence="2 3" key="1">
    <citation type="submission" date="2015-01" db="EMBL/GenBank/DDBJ databases">
        <title>Draft genome of the acidophilic iron oxidizer Acidithrix ferrooxidans strain Py-F3.</title>
        <authorList>
            <person name="Poehlein A."/>
            <person name="Eisen S."/>
            <person name="Schloemann M."/>
            <person name="Johnson B.D."/>
            <person name="Daniel R."/>
            <person name="Muehling M."/>
        </authorList>
    </citation>
    <scope>NUCLEOTIDE SEQUENCE [LARGE SCALE GENOMIC DNA]</scope>
    <source>
        <strain evidence="2 3">Py-F3</strain>
    </source>
</reference>
<dbReference type="RefSeq" id="WP_052604602.1">
    <property type="nucleotide sequence ID" value="NZ_JXYS01000020.1"/>
</dbReference>
<sequence length="248" mass="25689">MELGISGKHALVTGGSSGLGLGIANALAAEGVIVTIASRNEAKLEKAISEIGHGAKGFVCDLSQPENAATLVDQVTSDLGPIDILIANAGGPRPAMPSQLALSDFRLAINQNLLSSVGLCQSVIPNMVERGFGRIIAVTSLYVKAPSSPLTLSNTARTGLTAYLKSLSNEVAPNNITVNSLLPGLHQTQRLIELSGANLQERAKTVPSLQLGDSESFGKVAAFLCSKWAWYITGQAITVDGGLTPGLF</sequence>
<comment type="similarity">
    <text evidence="1">Belongs to the short-chain dehydrogenases/reductases (SDR) family.</text>
</comment>
<dbReference type="Gene3D" id="3.40.50.720">
    <property type="entry name" value="NAD(P)-binding Rossmann-like Domain"/>
    <property type="match status" value="1"/>
</dbReference>
<dbReference type="InterPro" id="IPR050259">
    <property type="entry name" value="SDR"/>
</dbReference>
<gene>
    <name evidence="2" type="primary">fabG1</name>
    <name evidence="2" type="ORF">AXFE_08400</name>
</gene>
<dbReference type="PANTHER" id="PTHR42879">
    <property type="entry name" value="3-OXOACYL-(ACYL-CARRIER-PROTEIN) REDUCTASE"/>
    <property type="match status" value="1"/>
</dbReference>
<protein>
    <submittedName>
        <fullName evidence="2">3-oxoacyl-[acyl-carrier-protein] reductase FabG</fullName>
        <ecNumber evidence="2">1.1.1.100</ecNumber>
    </submittedName>
</protein>
<dbReference type="InterPro" id="IPR036291">
    <property type="entry name" value="NAD(P)-bd_dom_sf"/>
</dbReference>
<proteinExistence type="inferred from homology"/>
<dbReference type="Pfam" id="PF13561">
    <property type="entry name" value="adh_short_C2"/>
    <property type="match status" value="1"/>
</dbReference>